<name>A0A7W7HVQ9_9ACTN</name>
<feature type="region of interest" description="Disordered" evidence="1">
    <location>
        <begin position="1"/>
        <end position="25"/>
    </location>
</feature>
<sequence>MNPRRWWGNTRADPRPPVPEPPADDGLLSGPAFFLSYARAKPAAAGERGDPNSGVMKLFADLNDRVRQLLPLQAGDDAGWMDVTMEAGDRWSDELLRNLGKARVFVALLSSPYLRRSEWCPMEWDYFSRRTVRARPAATRGPSATAIIPVLWTPVDGPMPPMVSEVQRFGPPPVVTPEHTQLYESEGVLGMSYVDPGAYLAVVWSIARQIQKTCAALEVLPPRSRSTQGLRRSFTDGAR</sequence>
<dbReference type="Proteomes" id="UP000578112">
    <property type="component" value="Unassembled WGS sequence"/>
</dbReference>
<dbReference type="RefSeq" id="WP_184992067.1">
    <property type="nucleotide sequence ID" value="NZ_BOMK01000001.1"/>
</dbReference>
<comment type="caution">
    <text evidence="3">The sequence shown here is derived from an EMBL/GenBank/DDBJ whole genome shotgun (WGS) entry which is preliminary data.</text>
</comment>
<dbReference type="EMBL" id="JACHNH010000001">
    <property type="protein sequence ID" value="MBB4761579.1"/>
    <property type="molecule type" value="Genomic_DNA"/>
</dbReference>
<dbReference type="AlphaFoldDB" id="A0A7W7HVQ9"/>
<dbReference type="GO" id="GO:0007165">
    <property type="term" value="P:signal transduction"/>
    <property type="evidence" value="ECO:0007669"/>
    <property type="project" value="InterPro"/>
</dbReference>
<dbReference type="NCBIfam" id="NF040588">
    <property type="entry name" value="FxsC_Nterm"/>
    <property type="match status" value="1"/>
</dbReference>
<dbReference type="SUPFAM" id="SSF52200">
    <property type="entry name" value="Toll/Interleukin receptor TIR domain"/>
    <property type="match status" value="1"/>
</dbReference>
<feature type="domain" description="TIR" evidence="2">
    <location>
        <begin position="66"/>
        <end position="157"/>
    </location>
</feature>
<gene>
    <name evidence="3" type="ORF">BJ971_002135</name>
</gene>
<dbReference type="Pfam" id="PF13676">
    <property type="entry name" value="TIR_2"/>
    <property type="match status" value="1"/>
</dbReference>
<dbReference type="InterPro" id="IPR000157">
    <property type="entry name" value="TIR_dom"/>
</dbReference>
<evidence type="ECO:0000313" key="4">
    <source>
        <dbReference type="Proteomes" id="UP000578112"/>
    </source>
</evidence>
<dbReference type="Gene3D" id="3.40.50.10140">
    <property type="entry name" value="Toll/interleukin-1 receptor homology (TIR) domain"/>
    <property type="match status" value="1"/>
</dbReference>
<accession>A0A7W7HVQ9</accession>
<evidence type="ECO:0000259" key="2">
    <source>
        <dbReference type="Pfam" id="PF13676"/>
    </source>
</evidence>
<reference evidence="3 4" key="1">
    <citation type="submission" date="2020-08" db="EMBL/GenBank/DDBJ databases">
        <title>Sequencing the genomes of 1000 actinobacteria strains.</title>
        <authorList>
            <person name="Klenk H.-P."/>
        </authorList>
    </citation>
    <scope>NUCLEOTIDE SEQUENCE [LARGE SCALE GENOMIC DNA]</scope>
    <source>
        <strain evidence="3 4">DSM 43149</strain>
    </source>
</reference>
<proteinExistence type="predicted"/>
<protein>
    <recommendedName>
        <fullName evidence="2">TIR domain-containing protein</fullName>
    </recommendedName>
</protein>
<evidence type="ECO:0000256" key="1">
    <source>
        <dbReference type="SAM" id="MobiDB-lite"/>
    </source>
</evidence>
<organism evidence="3 4">
    <name type="scientific">Actinoplanes digitatis</name>
    <dbReference type="NCBI Taxonomy" id="1868"/>
    <lineage>
        <taxon>Bacteria</taxon>
        <taxon>Bacillati</taxon>
        <taxon>Actinomycetota</taxon>
        <taxon>Actinomycetes</taxon>
        <taxon>Micromonosporales</taxon>
        <taxon>Micromonosporaceae</taxon>
        <taxon>Actinoplanes</taxon>
    </lineage>
</organism>
<dbReference type="InterPro" id="IPR047603">
    <property type="entry name" value="FxsC_N"/>
</dbReference>
<keyword evidence="4" id="KW-1185">Reference proteome</keyword>
<evidence type="ECO:0000313" key="3">
    <source>
        <dbReference type="EMBL" id="MBB4761579.1"/>
    </source>
</evidence>
<dbReference type="InterPro" id="IPR035897">
    <property type="entry name" value="Toll_tir_struct_dom_sf"/>
</dbReference>